<sequence>MATLLNADVRKQIEDAFAPMKEYVHIMFFGQKENCEYCADAQQLLEEVVEISEKISMTIYDLDDDADIAKNYNVDKAPGIVIAAKDGDVISDFGVRFAGIPSGHEFTSLIQDIILVSGRDSHLSDDTRDFLKALTEPVLLQVFVTPT</sequence>
<dbReference type="InterPro" id="IPR012336">
    <property type="entry name" value="Thioredoxin-like_fold"/>
</dbReference>
<reference evidence="2 3" key="1">
    <citation type="submission" date="2020-08" db="EMBL/GenBank/DDBJ databases">
        <title>Bridging the membrane lipid divide: bacteria of the FCB group superphylum have the potential to synthesize archaeal ether lipids.</title>
        <authorList>
            <person name="Villanueva L."/>
            <person name="Von Meijenfeldt F.A.B."/>
            <person name="Westbye A.B."/>
            <person name="Yadav S."/>
            <person name="Hopmans E.C."/>
            <person name="Dutilh B.E."/>
            <person name="Sinninghe Damste J.S."/>
        </authorList>
    </citation>
    <scope>NUCLEOTIDE SEQUENCE [LARGE SCALE GENOMIC DNA]</scope>
    <source>
        <strain evidence="2">NIOZ-UU36</strain>
    </source>
</reference>
<dbReference type="InterPro" id="IPR036249">
    <property type="entry name" value="Thioredoxin-like_sf"/>
</dbReference>
<accession>A0A8J6NI04</accession>
<dbReference type="SUPFAM" id="SSF52833">
    <property type="entry name" value="Thioredoxin-like"/>
    <property type="match status" value="1"/>
</dbReference>
<evidence type="ECO:0000259" key="1">
    <source>
        <dbReference type="Pfam" id="PF13192"/>
    </source>
</evidence>
<name>A0A8J6NI04_9CHLR</name>
<proteinExistence type="predicted"/>
<evidence type="ECO:0000313" key="2">
    <source>
        <dbReference type="EMBL" id="MBC8334369.1"/>
    </source>
</evidence>
<gene>
    <name evidence="2" type="ORF">H8E29_03810</name>
</gene>
<dbReference type="Pfam" id="PF13192">
    <property type="entry name" value="Thioredoxin_3"/>
    <property type="match status" value="1"/>
</dbReference>
<dbReference type="Gene3D" id="3.40.30.10">
    <property type="entry name" value="Glutaredoxin"/>
    <property type="match status" value="1"/>
</dbReference>
<evidence type="ECO:0000313" key="3">
    <source>
        <dbReference type="Proteomes" id="UP000614469"/>
    </source>
</evidence>
<feature type="domain" description="Thioredoxin-like fold" evidence="1">
    <location>
        <begin position="32"/>
        <end position="83"/>
    </location>
</feature>
<protein>
    <submittedName>
        <fullName evidence="2">Thioredoxin family protein</fullName>
    </submittedName>
</protein>
<dbReference type="PANTHER" id="PTHR37170:SF1">
    <property type="entry name" value="GLUTAREDOXIN-LIKE PROTEIN"/>
    <property type="match status" value="1"/>
</dbReference>
<dbReference type="AlphaFoldDB" id="A0A8J6NI04"/>
<dbReference type="PANTHER" id="PTHR37170">
    <property type="entry name" value="GLUTAREDOXIN-RELATED"/>
    <property type="match status" value="1"/>
</dbReference>
<dbReference type="EMBL" id="JACNJN010000061">
    <property type="protein sequence ID" value="MBC8334369.1"/>
    <property type="molecule type" value="Genomic_DNA"/>
</dbReference>
<dbReference type="Proteomes" id="UP000614469">
    <property type="component" value="Unassembled WGS sequence"/>
</dbReference>
<comment type="caution">
    <text evidence="2">The sequence shown here is derived from an EMBL/GenBank/DDBJ whole genome shotgun (WGS) entry which is preliminary data.</text>
</comment>
<organism evidence="2 3">
    <name type="scientific">Candidatus Desulfolinea nitratireducens</name>
    <dbReference type="NCBI Taxonomy" id="2841698"/>
    <lineage>
        <taxon>Bacteria</taxon>
        <taxon>Bacillati</taxon>
        <taxon>Chloroflexota</taxon>
        <taxon>Anaerolineae</taxon>
        <taxon>Anaerolineales</taxon>
        <taxon>Anaerolineales incertae sedis</taxon>
        <taxon>Candidatus Desulfolinea</taxon>
    </lineage>
</organism>